<dbReference type="AlphaFoldDB" id="A0A5B7ILD4"/>
<name>A0A5B7ILD4_PORTR</name>
<reference evidence="2 3" key="1">
    <citation type="submission" date="2019-05" db="EMBL/GenBank/DDBJ databases">
        <title>Another draft genome of Portunus trituberculatus and its Hox gene families provides insights of decapod evolution.</title>
        <authorList>
            <person name="Jeong J.-H."/>
            <person name="Song I."/>
            <person name="Kim S."/>
            <person name="Choi T."/>
            <person name="Kim D."/>
            <person name="Ryu S."/>
            <person name="Kim W."/>
        </authorList>
    </citation>
    <scope>NUCLEOTIDE SEQUENCE [LARGE SCALE GENOMIC DNA]</scope>
    <source>
        <tissue evidence="2">Muscle</tissue>
    </source>
</reference>
<dbReference type="Proteomes" id="UP000324222">
    <property type="component" value="Unassembled WGS sequence"/>
</dbReference>
<evidence type="ECO:0000256" key="1">
    <source>
        <dbReference type="SAM" id="MobiDB-lite"/>
    </source>
</evidence>
<comment type="caution">
    <text evidence="2">The sequence shown here is derived from an EMBL/GenBank/DDBJ whole genome shotgun (WGS) entry which is preliminary data.</text>
</comment>
<proteinExistence type="predicted"/>
<dbReference type="EMBL" id="VSRR010065944">
    <property type="protein sequence ID" value="MPC84632.1"/>
    <property type="molecule type" value="Genomic_DNA"/>
</dbReference>
<evidence type="ECO:0000313" key="3">
    <source>
        <dbReference type="Proteomes" id="UP000324222"/>
    </source>
</evidence>
<gene>
    <name evidence="2" type="ORF">E2C01_079376</name>
</gene>
<feature type="region of interest" description="Disordered" evidence="1">
    <location>
        <begin position="35"/>
        <end position="54"/>
    </location>
</feature>
<keyword evidence="3" id="KW-1185">Reference proteome</keyword>
<organism evidence="2 3">
    <name type="scientific">Portunus trituberculatus</name>
    <name type="common">Swimming crab</name>
    <name type="synonym">Neptunus trituberculatus</name>
    <dbReference type="NCBI Taxonomy" id="210409"/>
    <lineage>
        <taxon>Eukaryota</taxon>
        <taxon>Metazoa</taxon>
        <taxon>Ecdysozoa</taxon>
        <taxon>Arthropoda</taxon>
        <taxon>Crustacea</taxon>
        <taxon>Multicrustacea</taxon>
        <taxon>Malacostraca</taxon>
        <taxon>Eumalacostraca</taxon>
        <taxon>Eucarida</taxon>
        <taxon>Decapoda</taxon>
        <taxon>Pleocyemata</taxon>
        <taxon>Brachyura</taxon>
        <taxon>Eubrachyura</taxon>
        <taxon>Portunoidea</taxon>
        <taxon>Portunidae</taxon>
        <taxon>Portuninae</taxon>
        <taxon>Portunus</taxon>
    </lineage>
</organism>
<protein>
    <submittedName>
        <fullName evidence="2">Uncharacterized protein</fullName>
    </submittedName>
</protein>
<evidence type="ECO:0000313" key="2">
    <source>
        <dbReference type="EMBL" id="MPC84632.1"/>
    </source>
</evidence>
<sequence length="85" mass="9373">MADSPEVLSLWKLISKSLGTEAGLHWVMAARKPTDSRMPRKIMPNASPVMSPAGMKEVVKEEGRGKGKGNSLGMFVKERECLVFR</sequence>
<accession>A0A5B7ILD4</accession>